<keyword evidence="3 7" id="KW-0378">Hydrolase</keyword>
<dbReference type="PANTHER" id="PTHR47963:SF8">
    <property type="entry name" value="ATP-DEPENDENT RNA HELICASE DEAD"/>
    <property type="match status" value="1"/>
</dbReference>
<proteinExistence type="inferred from homology"/>
<dbReference type="SMART" id="SM00490">
    <property type="entry name" value="HELICc"/>
    <property type="match status" value="1"/>
</dbReference>
<keyword evidence="13" id="KW-1185">Reference proteome</keyword>
<dbReference type="SUPFAM" id="SSF52540">
    <property type="entry name" value="P-loop containing nucleoside triphosphate hydrolases"/>
    <property type="match status" value="1"/>
</dbReference>
<evidence type="ECO:0000259" key="11">
    <source>
        <dbReference type="PROSITE" id="PS51195"/>
    </source>
</evidence>
<dbReference type="InterPro" id="IPR000629">
    <property type="entry name" value="RNA-helicase_DEAD-box_CS"/>
</dbReference>
<dbReference type="OrthoDB" id="9785240at2"/>
<dbReference type="EMBL" id="CP003418">
    <property type="protein sequence ID" value="AFH48849.1"/>
    <property type="molecule type" value="Genomic_DNA"/>
</dbReference>
<dbReference type="Pfam" id="PF00270">
    <property type="entry name" value="DEAD"/>
    <property type="match status" value="1"/>
</dbReference>
<dbReference type="Gene3D" id="3.30.70.330">
    <property type="match status" value="1"/>
</dbReference>
<dbReference type="Gene3D" id="3.40.50.300">
    <property type="entry name" value="P-loop containing nucleotide triphosphate hydrolases"/>
    <property type="match status" value="2"/>
</dbReference>
<dbReference type="HOGENOM" id="CLU_003041_21_0_10"/>
<dbReference type="GO" id="GO:0005524">
    <property type="term" value="F:ATP binding"/>
    <property type="evidence" value="ECO:0007669"/>
    <property type="project" value="UniProtKB-KW"/>
</dbReference>
<dbReference type="InterPro" id="IPR005580">
    <property type="entry name" value="DbpA/CsdA_RNA-bd_dom"/>
</dbReference>
<dbReference type="Proteomes" id="UP000007394">
    <property type="component" value="Chromosome"/>
</dbReference>
<dbReference type="InterPro" id="IPR014014">
    <property type="entry name" value="RNA_helicase_DEAD_Q_motif"/>
</dbReference>
<dbReference type="KEGG" id="ial:IALB_1138"/>
<dbReference type="PROSITE" id="PS51194">
    <property type="entry name" value="HELICASE_CTER"/>
    <property type="match status" value="1"/>
</dbReference>
<feature type="short sequence motif" description="Q motif" evidence="6">
    <location>
        <begin position="2"/>
        <end position="30"/>
    </location>
</feature>
<dbReference type="AlphaFoldDB" id="I0AIP2"/>
<dbReference type="InterPro" id="IPR011545">
    <property type="entry name" value="DEAD/DEAH_box_helicase_dom"/>
</dbReference>
<dbReference type="GO" id="GO:0005829">
    <property type="term" value="C:cytosol"/>
    <property type="evidence" value="ECO:0007669"/>
    <property type="project" value="TreeGrafter"/>
</dbReference>
<dbReference type="Pfam" id="PF00271">
    <property type="entry name" value="Helicase_C"/>
    <property type="match status" value="1"/>
</dbReference>
<feature type="compositionally biased region" description="Basic residues" evidence="8">
    <location>
        <begin position="555"/>
        <end position="567"/>
    </location>
</feature>
<evidence type="ECO:0000256" key="3">
    <source>
        <dbReference type="ARBA" id="ARBA00022801"/>
    </source>
</evidence>
<feature type="domain" description="Helicase C-terminal" evidence="10">
    <location>
        <begin position="236"/>
        <end position="377"/>
    </location>
</feature>
<dbReference type="InterPro" id="IPR050547">
    <property type="entry name" value="DEAD_box_RNA_helicases"/>
</dbReference>
<dbReference type="InterPro" id="IPR027417">
    <property type="entry name" value="P-loop_NTPase"/>
</dbReference>
<evidence type="ECO:0000313" key="13">
    <source>
        <dbReference type="Proteomes" id="UP000007394"/>
    </source>
</evidence>
<accession>I0AIP2</accession>
<keyword evidence="5 7" id="KW-0067">ATP-binding</keyword>
<dbReference type="eggNOG" id="COG0513">
    <property type="taxonomic scope" value="Bacteria"/>
</dbReference>
<dbReference type="GO" id="GO:0005840">
    <property type="term" value="C:ribosome"/>
    <property type="evidence" value="ECO:0007669"/>
    <property type="project" value="TreeGrafter"/>
</dbReference>
<evidence type="ECO:0000259" key="10">
    <source>
        <dbReference type="PROSITE" id="PS51194"/>
    </source>
</evidence>
<evidence type="ECO:0000256" key="2">
    <source>
        <dbReference type="ARBA" id="ARBA00022741"/>
    </source>
</evidence>
<dbReference type="CDD" id="cd00268">
    <property type="entry name" value="DEADc"/>
    <property type="match status" value="1"/>
</dbReference>
<dbReference type="InterPro" id="IPR014001">
    <property type="entry name" value="Helicase_ATP-bd"/>
</dbReference>
<name>I0AIP2_IGNAJ</name>
<sequence>MKTFEELGLEHSIVTAIKELGFENPMTVQEKVIPVLLEDKENDVIALAQTGTGKTAAYGLPIIQKVNTKKSYTQYLILSPTRELCLQIADDLSDFAKYKSDVKIAAVFGGSSIERQIQLVRSGAHIISATPGRLIDLLKRKVVDLSKVNTIILDEADEMLNMGFRDDLEEILKSTTDNKNTLLFSATMSSEIRSIANKFMFEPVEITIGKKNVGAENIKHICYTVNAKDRYLTLKRIVDYYPEIYGIIFCRTKRETQDVADLLLKDGYNAEALHGDLSQAQRETVMNKFRQRNIQLLIATDVAARGLDVDGLTHVINYNLPDELEIYTHRSGRTGRAGKTGTSIVITNLKEKSKLRTIENQTNKKFEHHKVPSGNEICARQLFHLVDRVEKVEVDDSKIQSFLPEIMKKLDWCDREELIKKFVSVEFNRFLSYYSNLRDIETPIESIKYKSGNSSNFNFKRFFINLGQLDELKPKTLIDMINDFTGINNIEIGEIEILKTFSFFEVDSEYADKILFAFKDKYSGKRKISVEVSEGRTKNRSKKFFRAKGGNSRKDYRRKSFQKSYSK</sequence>
<dbReference type="GO" id="GO:0033592">
    <property type="term" value="F:RNA strand annealing activity"/>
    <property type="evidence" value="ECO:0007669"/>
    <property type="project" value="TreeGrafter"/>
</dbReference>
<dbReference type="STRING" id="945713.IALB_1138"/>
<keyword evidence="2 7" id="KW-0547">Nucleotide-binding</keyword>
<evidence type="ECO:0000256" key="5">
    <source>
        <dbReference type="ARBA" id="ARBA00022840"/>
    </source>
</evidence>
<dbReference type="EC" id="3.6.4.13" evidence="1"/>
<gene>
    <name evidence="12" type="ordered locus">IALB_1138</name>
</gene>
<dbReference type="GO" id="GO:0016787">
    <property type="term" value="F:hydrolase activity"/>
    <property type="evidence" value="ECO:0007669"/>
    <property type="project" value="UniProtKB-KW"/>
</dbReference>
<evidence type="ECO:0000256" key="6">
    <source>
        <dbReference type="PROSITE-ProRule" id="PRU00552"/>
    </source>
</evidence>
<reference evidence="12 13" key="1">
    <citation type="journal article" date="2012" name="Front. Microbiol.">
        <title>Complete genome of Ignavibacterium album, a metabolically versatile, flagellated, facultative anaerobe from the phylum Chlorobi.</title>
        <authorList>
            <person name="Liu Z."/>
            <person name="Frigaard N.-U."/>
            <person name="Vogl K."/>
            <person name="Iino T."/>
            <person name="Ohkuma M."/>
            <person name="Overmann J."/>
            <person name="Bryant D.A."/>
        </authorList>
    </citation>
    <scope>NUCLEOTIDE SEQUENCE [LARGE SCALE GENOMIC DNA]</scope>
    <source>
        <strain evidence="13">DSM 19864 / JCM 16511 / NBRC 101810 / Mat9-16</strain>
    </source>
</reference>
<dbReference type="SMART" id="SM00487">
    <property type="entry name" value="DEXDc"/>
    <property type="match status" value="1"/>
</dbReference>
<dbReference type="PATRIC" id="fig|945713.3.peg.1142"/>
<organism evidence="12 13">
    <name type="scientific">Ignavibacterium album (strain DSM 19864 / JCM 16511 / NBRC 101810 / Mat9-16)</name>
    <dbReference type="NCBI Taxonomy" id="945713"/>
    <lineage>
        <taxon>Bacteria</taxon>
        <taxon>Pseudomonadati</taxon>
        <taxon>Ignavibacteriota</taxon>
        <taxon>Ignavibacteria</taxon>
        <taxon>Ignavibacteriales</taxon>
        <taxon>Ignavibacteriaceae</taxon>
        <taxon>Ignavibacterium</taxon>
    </lineage>
</organism>
<protein>
    <recommendedName>
        <fullName evidence="1">RNA helicase</fullName>
        <ecNumber evidence="1">3.6.4.13</ecNumber>
    </recommendedName>
</protein>
<keyword evidence="4 7" id="KW-0347">Helicase</keyword>
<evidence type="ECO:0000256" key="4">
    <source>
        <dbReference type="ARBA" id="ARBA00022806"/>
    </source>
</evidence>
<dbReference type="CDD" id="cd12252">
    <property type="entry name" value="RRM_DbpA"/>
    <property type="match status" value="1"/>
</dbReference>
<dbReference type="Pfam" id="PF03880">
    <property type="entry name" value="DbpA"/>
    <property type="match status" value="1"/>
</dbReference>
<dbReference type="GO" id="GO:0009409">
    <property type="term" value="P:response to cold"/>
    <property type="evidence" value="ECO:0007669"/>
    <property type="project" value="TreeGrafter"/>
</dbReference>
<dbReference type="PANTHER" id="PTHR47963">
    <property type="entry name" value="DEAD-BOX ATP-DEPENDENT RNA HELICASE 47, MITOCHONDRIAL"/>
    <property type="match status" value="1"/>
</dbReference>
<evidence type="ECO:0000259" key="9">
    <source>
        <dbReference type="PROSITE" id="PS51192"/>
    </source>
</evidence>
<feature type="domain" description="Helicase ATP-binding" evidence="9">
    <location>
        <begin position="35"/>
        <end position="206"/>
    </location>
</feature>
<dbReference type="InterPro" id="IPR012677">
    <property type="entry name" value="Nucleotide-bd_a/b_plait_sf"/>
</dbReference>
<evidence type="ECO:0000256" key="8">
    <source>
        <dbReference type="SAM" id="MobiDB-lite"/>
    </source>
</evidence>
<feature type="domain" description="DEAD-box RNA helicase Q" evidence="11">
    <location>
        <begin position="2"/>
        <end position="30"/>
    </location>
</feature>
<dbReference type="PROSITE" id="PS51195">
    <property type="entry name" value="Q_MOTIF"/>
    <property type="match status" value="1"/>
</dbReference>
<dbReference type="GO" id="GO:0003724">
    <property type="term" value="F:RNA helicase activity"/>
    <property type="evidence" value="ECO:0007669"/>
    <property type="project" value="UniProtKB-EC"/>
</dbReference>
<evidence type="ECO:0000256" key="1">
    <source>
        <dbReference type="ARBA" id="ARBA00012552"/>
    </source>
</evidence>
<dbReference type="RefSeq" id="WP_014560004.1">
    <property type="nucleotide sequence ID" value="NC_017464.1"/>
</dbReference>
<feature type="region of interest" description="Disordered" evidence="8">
    <location>
        <begin position="543"/>
        <end position="567"/>
    </location>
</feature>
<dbReference type="CDD" id="cd18787">
    <property type="entry name" value="SF2_C_DEAD"/>
    <property type="match status" value="1"/>
</dbReference>
<dbReference type="InterPro" id="IPR001650">
    <property type="entry name" value="Helicase_C-like"/>
</dbReference>
<comment type="similarity">
    <text evidence="7">Belongs to the DEAD box helicase family.</text>
</comment>
<evidence type="ECO:0000256" key="7">
    <source>
        <dbReference type="RuleBase" id="RU000492"/>
    </source>
</evidence>
<dbReference type="PROSITE" id="PS51192">
    <property type="entry name" value="HELICASE_ATP_BIND_1"/>
    <property type="match status" value="1"/>
</dbReference>
<dbReference type="InterPro" id="IPR044742">
    <property type="entry name" value="DEAD/DEAH_RhlB"/>
</dbReference>
<dbReference type="PROSITE" id="PS00039">
    <property type="entry name" value="DEAD_ATP_HELICASE"/>
    <property type="match status" value="1"/>
</dbReference>
<evidence type="ECO:0000313" key="12">
    <source>
        <dbReference type="EMBL" id="AFH48849.1"/>
    </source>
</evidence>